<dbReference type="InterPro" id="IPR052895">
    <property type="entry name" value="HetReg/Transcr_Mod"/>
</dbReference>
<organism evidence="2 3">
    <name type="scientific">Stachybotrys elegans</name>
    <dbReference type="NCBI Taxonomy" id="80388"/>
    <lineage>
        <taxon>Eukaryota</taxon>
        <taxon>Fungi</taxon>
        <taxon>Dikarya</taxon>
        <taxon>Ascomycota</taxon>
        <taxon>Pezizomycotina</taxon>
        <taxon>Sordariomycetes</taxon>
        <taxon>Hypocreomycetidae</taxon>
        <taxon>Hypocreales</taxon>
        <taxon>Stachybotryaceae</taxon>
        <taxon>Stachybotrys</taxon>
    </lineage>
</organism>
<protein>
    <submittedName>
        <fullName evidence="2">Heterokaryon incompatibility protein-domain-containing protein</fullName>
    </submittedName>
</protein>
<feature type="domain" description="Heterokaryon incompatibility" evidence="1">
    <location>
        <begin position="37"/>
        <end position="130"/>
    </location>
</feature>
<gene>
    <name evidence="2" type="ORF">B0I35DRAFT_420697</name>
</gene>
<name>A0A8K0WZA1_9HYPO</name>
<dbReference type="InterPro" id="IPR010730">
    <property type="entry name" value="HET"/>
</dbReference>
<reference evidence="2" key="1">
    <citation type="journal article" date="2021" name="Nat. Commun.">
        <title>Genetic determinants of endophytism in the Arabidopsis root mycobiome.</title>
        <authorList>
            <person name="Mesny F."/>
            <person name="Miyauchi S."/>
            <person name="Thiergart T."/>
            <person name="Pickel B."/>
            <person name="Atanasova L."/>
            <person name="Karlsson M."/>
            <person name="Huettel B."/>
            <person name="Barry K.W."/>
            <person name="Haridas S."/>
            <person name="Chen C."/>
            <person name="Bauer D."/>
            <person name="Andreopoulos W."/>
            <person name="Pangilinan J."/>
            <person name="LaButti K."/>
            <person name="Riley R."/>
            <person name="Lipzen A."/>
            <person name="Clum A."/>
            <person name="Drula E."/>
            <person name="Henrissat B."/>
            <person name="Kohler A."/>
            <person name="Grigoriev I.V."/>
            <person name="Martin F.M."/>
            <person name="Hacquard S."/>
        </authorList>
    </citation>
    <scope>NUCLEOTIDE SEQUENCE</scope>
    <source>
        <strain evidence="2">MPI-CAGE-CH-0235</strain>
    </source>
</reference>
<proteinExistence type="predicted"/>
<dbReference type="PANTHER" id="PTHR24148">
    <property type="entry name" value="ANKYRIN REPEAT DOMAIN-CONTAINING PROTEIN 39 HOMOLOG-RELATED"/>
    <property type="match status" value="1"/>
</dbReference>
<evidence type="ECO:0000313" key="2">
    <source>
        <dbReference type="EMBL" id="KAH7329716.1"/>
    </source>
</evidence>
<dbReference type="EMBL" id="JAGPNK010000001">
    <property type="protein sequence ID" value="KAH7329716.1"/>
    <property type="molecule type" value="Genomic_DNA"/>
</dbReference>
<dbReference type="PANTHER" id="PTHR24148:SF64">
    <property type="entry name" value="HETEROKARYON INCOMPATIBILITY DOMAIN-CONTAINING PROTEIN"/>
    <property type="match status" value="1"/>
</dbReference>
<accession>A0A8K0WZA1</accession>
<sequence>MESRPLKLIRIVYESPARPAQPLTLQCHYECAEDVQYAALSYVWGDDGNQPEIFIDGTSIAIRHNLHQFLLLLRERRVESLLWVDSLCIDQDDEEEKTREVNRMGDIFGQAMKVYHWLGPEGDDSDFLFDAIIPLGRTSFELGILDFVEKEKEVQDMEILHFMRDKYPHMVPGSDEIAKAIFSEALIWTSGDEGLSWAFDSSMHNVHEVVPFILQLTLENPEGLTSTRSSNALRQLLRRDFFQRVWIVQELALGRNSILMCGKKEMLVDHFDSFLSLVDGRLSLWTLARSRPHPQSWMRDVSFYLRHPPALTARQARRSGSSSLWSILEAGIWISDVPQLAATDPRDIIFGLLGVIDDKEVLGLSADYSKSTARVFSEATSALIQHCREYDICWSGFRKDTADLPSWVPDWERLARLGFEYIPLSSLALHKFCPFKMTEGERWAETAPHFESWAVLVLYGFRVGCISSVIPPQSLPKRTDSEEDDQDSFDRILMYCYENGVTNHDAIIRTCMMNNATVFRTYEECDDTYCKYAKKAICGESMILEECSPEAAKMLSQYRSLGHGLNKDGSQENDSLQYAFWCFFHYVRRKFLRRLRRGTVLFITEDKRLGLAPLHIAQGDFVAIVQGQSMPLIFRPAGHGSCEFVAEAYMDGIMNGEAMREEDYLEAFRVI</sequence>
<keyword evidence="3" id="KW-1185">Reference proteome</keyword>
<evidence type="ECO:0000259" key="1">
    <source>
        <dbReference type="Pfam" id="PF06985"/>
    </source>
</evidence>
<dbReference type="OrthoDB" id="2157530at2759"/>
<dbReference type="Proteomes" id="UP000813444">
    <property type="component" value="Unassembled WGS sequence"/>
</dbReference>
<dbReference type="Pfam" id="PF26639">
    <property type="entry name" value="Het-6_barrel"/>
    <property type="match status" value="1"/>
</dbReference>
<comment type="caution">
    <text evidence="2">The sequence shown here is derived from an EMBL/GenBank/DDBJ whole genome shotgun (WGS) entry which is preliminary data.</text>
</comment>
<evidence type="ECO:0000313" key="3">
    <source>
        <dbReference type="Proteomes" id="UP000813444"/>
    </source>
</evidence>
<dbReference type="Pfam" id="PF06985">
    <property type="entry name" value="HET"/>
    <property type="match status" value="1"/>
</dbReference>
<dbReference type="AlphaFoldDB" id="A0A8K0WZA1"/>